<dbReference type="AlphaFoldDB" id="A0AAP0S535"/>
<proteinExistence type="predicted"/>
<keyword evidence="2" id="KW-0732">Signal</keyword>
<evidence type="ECO:0000313" key="4">
    <source>
        <dbReference type="EMBL" id="KAK9287659.1"/>
    </source>
</evidence>
<dbReference type="InterPro" id="IPR056696">
    <property type="entry name" value="DUF7794"/>
</dbReference>
<organism evidence="4 5">
    <name type="scientific">Liquidambar formosana</name>
    <name type="common">Formosan gum</name>
    <dbReference type="NCBI Taxonomy" id="63359"/>
    <lineage>
        <taxon>Eukaryota</taxon>
        <taxon>Viridiplantae</taxon>
        <taxon>Streptophyta</taxon>
        <taxon>Embryophyta</taxon>
        <taxon>Tracheophyta</taxon>
        <taxon>Spermatophyta</taxon>
        <taxon>Magnoliopsida</taxon>
        <taxon>eudicotyledons</taxon>
        <taxon>Gunneridae</taxon>
        <taxon>Pentapetalae</taxon>
        <taxon>Saxifragales</taxon>
        <taxon>Altingiaceae</taxon>
        <taxon>Liquidambar</taxon>
    </lineage>
</organism>
<reference evidence="4 5" key="1">
    <citation type="journal article" date="2024" name="Plant J.">
        <title>Genome sequences and population genomics reveal climatic adaptation and genomic divergence between two closely related sweetgum species.</title>
        <authorList>
            <person name="Xu W.Q."/>
            <person name="Ren C.Q."/>
            <person name="Zhang X.Y."/>
            <person name="Comes H.P."/>
            <person name="Liu X.H."/>
            <person name="Li Y.G."/>
            <person name="Kettle C.J."/>
            <person name="Jalonen R."/>
            <person name="Gaisberger H."/>
            <person name="Ma Y.Z."/>
            <person name="Qiu Y.X."/>
        </authorList>
    </citation>
    <scope>NUCLEOTIDE SEQUENCE [LARGE SCALE GENOMIC DNA]</scope>
    <source>
        <strain evidence="4">Hangzhou</strain>
    </source>
</reference>
<keyword evidence="1" id="KW-0812">Transmembrane</keyword>
<evidence type="ECO:0000256" key="2">
    <source>
        <dbReference type="SAM" id="SignalP"/>
    </source>
</evidence>
<gene>
    <name evidence="4" type="ORF">L1049_016096</name>
</gene>
<feature type="domain" description="DUF7794" evidence="3">
    <location>
        <begin position="27"/>
        <end position="142"/>
    </location>
</feature>
<protein>
    <recommendedName>
        <fullName evidence="3">DUF7794 domain-containing protein</fullName>
    </recommendedName>
</protein>
<evidence type="ECO:0000256" key="1">
    <source>
        <dbReference type="SAM" id="Phobius"/>
    </source>
</evidence>
<dbReference type="Proteomes" id="UP001415857">
    <property type="component" value="Unassembled WGS sequence"/>
</dbReference>
<keyword evidence="1" id="KW-1133">Transmembrane helix</keyword>
<name>A0AAP0S535_LIQFO</name>
<feature type="transmembrane region" description="Helical" evidence="1">
    <location>
        <begin position="252"/>
        <end position="272"/>
    </location>
</feature>
<feature type="chain" id="PRO_5042929009" description="DUF7794 domain-containing protein" evidence="2">
    <location>
        <begin position="25"/>
        <end position="289"/>
    </location>
</feature>
<dbReference type="PANTHER" id="PTHR37735">
    <property type="entry name" value="OS08G0567000 PROTEIN"/>
    <property type="match status" value="1"/>
</dbReference>
<dbReference type="EMBL" id="JBBPBK010000003">
    <property type="protein sequence ID" value="KAK9287659.1"/>
    <property type="molecule type" value="Genomic_DNA"/>
</dbReference>
<keyword evidence="1" id="KW-0472">Membrane</keyword>
<keyword evidence="5" id="KW-1185">Reference proteome</keyword>
<sequence>MDFQTSSSFRLLIIFSLLCLQARAESTGSIFFLDSPTHRFLRTRSSDAVAQTDSMFLPEVGAAVSVLLGFAPPATLSAASSFKLNELLKPNPFNRPHAVFMLEVRGAEDSQLRVDPDNAMFSRAYRSNVILGSNKANIELPDLLESMGSPAELLTGCFDGIKALQEQYGSEGVAQQGVELFLTTISKIFDSLQAAYKGQIVGVLLFNGTPPPDSDSMLNVIFTSQSSSRQLEEKEGSPDMTIVRVALVRRTLAWITGIILLVSTLLGIYFLLNMPLTRDTLLYSNVKLD</sequence>
<evidence type="ECO:0000259" key="3">
    <source>
        <dbReference type="Pfam" id="PF25070"/>
    </source>
</evidence>
<dbReference type="GO" id="GO:0012505">
    <property type="term" value="C:endomembrane system"/>
    <property type="evidence" value="ECO:0007669"/>
    <property type="project" value="TreeGrafter"/>
</dbReference>
<accession>A0AAP0S535</accession>
<feature type="signal peptide" evidence="2">
    <location>
        <begin position="1"/>
        <end position="24"/>
    </location>
</feature>
<dbReference type="PANTHER" id="PTHR37735:SF1">
    <property type="entry name" value="OS08G0567000 PROTEIN"/>
    <property type="match status" value="1"/>
</dbReference>
<dbReference type="Pfam" id="PF25070">
    <property type="entry name" value="DUF7794"/>
    <property type="match status" value="1"/>
</dbReference>
<evidence type="ECO:0000313" key="5">
    <source>
        <dbReference type="Proteomes" id="UP001415857"/>
    </source>
</evidence>
<comment type="caution">
    <text evidence="4">The sequence shown here is derived from an EMBL/GenBank/DDBJ whole genome shotgun (WGS) entry which is preliminary data.</text>
</comment>